<sequence length="71" mass="7731">MKSPKAVTLYLLLLLCTLGLTGCGKKADESKPISEVKAEAEKMDVEQLRSMAIKYKDAIVAKTTDMEKIAA</sequence>
<dbReference type="EMBL" id="BARS01008547">
    <property type="protein sequence ID" value="GAF80380.1"/>
    <property type="molecule type" value="Genomic_DNA"/>
</dbReference>
<comment type="caution">
    <text evidence="1">The sequence shown here is derived from an EMBL/GenBank/DDBJ whole genome shotgun (WGS) entry which is preliminary data.</text>
</comment>
<evidence type="ECO:0000313" key="1">
    <source>
        <dbReference type="EMBL" id="GAF80380.1"/>
    </source>
</evidence>
<accession>X0TW73</accession>
<protein>
    <submittedName>
        <fullName evidence="1">Uncharacterized protein</fullName>
    </submittedName>
</protein>
<dbReference type="PROSITE" id="PS51257">
    <property type="entry name" value="PROKAR_LIPOPROTEIN"/>
    <property type="match status" value="1"/>
</dbReference>
<proteinExistence type="predicted"/>
<name>X0TW73_9ZZZZ</name>
<feature type="non-terminal residue" evidence="1">
    <location>
        <position position="71"/>
    </location>
</feature>
<organism evidence="1">
    <name type="scientific">marine sediment metagenome</name>
    <dbReference type="NCBI Taxonomy" id="412755"/>
    <lineage>
        <taxon>unclassified sequences</taxon>
        <taxon>metagenomes</taxon>
        <taxon>ecological metagenomes</taxon>
    </lineage>
</organism>
<reference evidence="1" key="1">
    <citation type="journal article" date="2014" name="Front. Microbiol.">
        <title>High frequency of phylogenetically diverse reductive dehalogenase-homologous genes in deep subseafloor sedimentary metagenomes.</title>
        <authorList>
            <person name="Kawai M."/>
            <person name="Futagami T."/>
            <person name="Toyoda A."/>
            <person name="Takaki Y."/>
            <person name="Nishi S."/>
            <person name="Hori S."/>
            <person name="Arai W."/>
            <person name="Tsubouchi T."/>
            <person name="Morono Y."/>
            <person name="Uchiyama I."/>
            <person name="Ito T."/>
            <person name="Fujiyama A."/>
            <person name="Inagaki F."/>
            <person name="Takami H."/>
        </authorList>
    </citation>
    <scope>NUCLEOTIDE SEQUENCE</scope>
    <source>
        <strain evidence="1">Expedition CK06-06</strain>
    </source>
</reference>
<gene>
    <name evidence="1" type="ORF">S01H1_16271</name>
</gene>
<dbReference type="AlphaFoldDB" id="X0TW73"/>